<feature type="region of interest" description="Disordered" evidence="1">
    <location>
        <begin position="1"/>
        <end position="93"/>
    </location>
</feature>
<dbReference type="PANTHER" id="PTHR38111">
    <property type="entry name" value="ZN(2)-C6 FUNGAL-TYPE DOMAIN-CONTAINING PROTEIN-RELATED"/>
    <property type="match status" value="1"/>
</dbReference>
<dbReference type="AlphaFoldDB" id="A0AB34L322"/>
<dbReference type="GeneID" id="96002979"/>
<dbReference type="Proteomes" id="UP000803884">
    <property type="component" value="Unassembled WGS sequence"/>
</dbReference>
<name>A0AB34L322_9PEZI</name>
<dbReference type="PANTHER" id="PTHR38111:SF6">
    <property type="entry name" value="FINGER DOMAIN PROTEIN, PUTATIVE (AFU_ORTHOLOGUE AFUA_8G01940)-RELATED"/>
    <property type="match status" value="1"/>
</dbReference>
<accession>A0AB34L322</accession>
<organism evidence="2 3">
    <name type="scientific">Cladosporium halotolerans</name>
    <dbReference type="NCBI Taxonomy" id="1052096"/>
    <lineage>
        <taxon>Eukaryota</taxon>
        <taxon>Fungi</taxon>
        <taxon>Dikarya</taxon>
        <taxon>Ascomycota</taxon>
        <taxon>Pezizomycotina</taxon>
        <taxon>Dothideomycetes</taxon>
        <taxon>Dothideomycetidae</taxon>
        <taxon>Cladosporiales</taxon>
        <taxon>Cladosporiaceae</taxon>
        <taxon>Cladosporium</taxon>
    </lineage>
</organism>
<evidence type="ECO:0000256" key="1">
    <source>
        <dbReference type="SAM" id="MobiDB-lite"/>
    </source>
</evidence>
<gene>
    <name evidence="2" type="ORF">WHR41_01535</name>
</gene>
<evidence type="ECO:0000313" key="2">
    <source>
        <dbReference type="EMBL" id="KAL1589855.1"/>
    </source>
</evidence>
<evidence type="ECO:0000313" key="3">
    <source>
        <dbReference type="Proteomes" id="UP000803884"/>
    </source>
</evidence>
<feature type="compositionally biased region" description="Low complexity" evidence="1">
    <location>
        <begin position="65"/>
        <end position="82"/>
    </location>
</feature>
<dbReference type="InterPro" id="IPR053178">
    <property type="entry name" value="Osmoadaptation_assoc"/>
</dbReference>
<keyword evidence="3" id="KW-1185">Reference proteome</keyword>
<protein>
    <submittedName>
        <fullName evidence="2">Uncharacterized protein</fullName>
    </submittedName>
</protein>
<proteinExistence type="predicted"/>
<feature type="compositionally biased region" description="Basic residues" evidence="1">
    <location>
        <begin position="37"/>
        <end position="49"/>
    </location>
</feature>
<comment type="caution">
    <text evidence="2">The sequence shown here is derived from an EMBL/GenBank/DDBJ whole genome shotgun (WGS) entry which is preliminary data.</text>
</comment>
<dbReference type="EMBL" id="JAAQHG020000004">
    <property type="protein sequence ID" value="KAL1589855.1"/>
    <property type="molecule type" value="Genomic_DNA"/>
</dbReference>
<sequence length="511" mass="57140">MADTSFPFIVSSGPKVPRDPALRTLIRKQAMKDVGIARKKRGGHGRVNLRQHPTEEDTNAQNEASTSSSSTDSSTTSSAKSTPPEDTDTDATSTDGQLVLAGQTHDWLCDQVLTASLSNRNPSSGFDKLRMKYGFDVRDLSLLTSFNVGQSTMYAISETPELLITLLGCPDMQSYLQFIPSRYGHKPYLTAVVDCVSAKAHSRLRGPNVNCDAIVMRMYAKALASLQEAIACEDSSMDADLLCAIQMLSLHEMLDPQRAAAYTHHINGSALVIKKRTPARFKTEFEKLLFHSSIGPAFTNALYKEERCYLEDPEWMRLYESMIQETPGLTDRSEVVIRLRMRMLSLASMLVDTTRAMDPDTFDEGLLLVLELKCRQIHKEILECLEDYKAHVVRMSMAPVSHSELATRREVFGTALECLCVYKRILASLCEPERLRLENEAQAIAKLLLDLQDQPAPRHSWVYAAHEKGVAASIQATAEAWEEDLSHATFQEKRLAACARWKEFNSYLHGP</sequence>
<dbReference type="RefSeq" id="XP_069232960.1">
    <property type="nucleotide sequence ID" value="XM_069370141.1"/>
</dbReference>
<reference evidence="2 3" key="1">
    <citation type="journal article" date="2020" name="Microbiol. Resour. Announc.">
        <title>Draft Genome Sequence of a Cladosporium Species Isolated from the Mesophotic Ascidian Didemnum maculosum.</title>
        <authorList>
            <person name="Gioti A."/>
            <person name="Siaperas R."/>
            <person name="Nikolaivits E."/>
            <person name="Le Goff G."/>
            <person name="Ouazzani J."/>
            <person name="Kotoulas G."/>
            <person name="Topakas E."/>
        </authorList>
    </citation>
    <scope>NUCLEOTIDE SEQUENCE [LARGE SCALE GENOMIC DNA]</scope>
    <source>
        <strain evidence="2 3">TM138-S3</strain>
    </source>
</reference>